<comment type="caution">
    <text evidence="1">The sequence shown here is derived from an EMBL/GenBank/DDBJ whole genome shotgun (WGS) entry which is preliminary data.</text>
</comment>
<feature type="non-terminal residue" evidence="1">
    <location>
        <position position="386"/>
    </location>
</feature>
<reference evidence="1" key="1">
    <citation type="journal article" date="2015" name="Nature">
        <title>Complex archaea that bridge the gap between prokaryotes and eukaryotes.</title>
        <authorList>
            <person name="Spang A."/>
            <person name="Saw J.H."/>
            <person name="Jorgensen S.L."/>
            <person name="Zaremba-Niedzwiedzka K."/>
            <person name="Martijn J."/>
            <person name="Lind A.E."/>
            <person name="van Eijk R."/>
            <person name="Schleper C."/>
            <person name="Guy L."/>
            <person name="Ettema T.J."/>
        </authorList>
    </citation>
    <scope>NUCLEOTIDE SEQUENCE</scope>
</reference>
<dbReference type="AlphaFoldDB" id="A0A0F9A227"/>
<feature type="non-terminal residue" evidence="1">
    <location>
        <position position="1"/>
    </location>
</feature>
<protein>
    <submittedName>
        <fullName evidence="1">Uncharacterized protein</fullName>
    </submittedName>
</protein>
<accession>A0A0F9A227</accession>
<dbReference type="EMBL" id="LAZR01057156">
    <property type="protein sequence ID" value="KKK72649.1"/>
    <property type="molecule type" value="Genomic_DNA"/>
</dbReference>
<organism evidence="1">
    <name type="scientific">marine sediment metagenome</name>
    <dbReference type="NCBI Taxonomy" id="412755"/>
    <lineage>
        <taxon>unclassified sequences</taxon>
        <taxon>metagenomes</taxon>
        <taxon>ecological metagenomes</taxon>
    </lineage>
</organism>
<gene>
    <name evidence="1" type="ORF">LCGC14_2901760</name>
</gene>
<evidence type="ECO:0000313" key="1">
    <source>
        <dbReference type="EMBL" id="KKK72649.1"/>
    </source>
</evidence>
<proteinExistence type="predicted"/>
<name>A0A0F9A227_9ZZZZ</name>
<sequence length="386" mass="41579">DGGLATLSPNRHSAQYFYIELDGELVSLYGQAQYTSLASAQDDTPPSTVPDRLNAHGKLIGRIIFKKSDATASLIESVFDTSFSTTLVTDHGNLSGLTDDDHTQYHTDARGDARYYTETELDAGQLDNRYYTETELDAGQLDNRYHTEAEITTISGDLATQINALTHDGFADYVTNEHIDWTGDAGADNIHDNNIVSSSVTQHEGDIDHDALTNFVTNEHIDHTSVSITASGILSGGGTIVATRQIGLVNSDIDHDALTNYAADEHFTEASIDHGSIAGLSDNDHTQYAQIAAAESITGVWSFGAVQVNFANGTIYKIEADGDAVFKEMILQGGKLTLNNQGAGADPFFTCNSPLDIVDLTGDLRVSEDYIFKSGTAFEGLLSHNI</sequence>